<sequence>MAELLQANWIWVVVALVIGVLVAWWIFAASRRTTIEREDRPEEVAGGARRNQALIDSPPSARRDEPSARDIAEVDTQGTQIRDASAGPVSAAANEDRTAAAGEAADAEAGAPGSAREAMKQVPPSEETRHIDGEDRASSPPATTPPPSPSPAPAPAPAPSPSSAPLAVEGDELTRMKGVGPKLAAQLREMGVTTFAQIAAWDESDVDRVDSRLGRFQGRIRRDDWVEQARLLSREDIAAYEEKFGRTA</sequence>
<dbReference type="AlphaFoldDB" id="A0A3N5CSZ6"/>
<dbReference type="Proteomes" id="UP000275232">
    <property type="component" value="Unassembled WGS sequence"/>
</dbReference>
<name>A0A3N5CSZ6_9SPHN</name>
<feature type="transmembrane region" description="Helical" evidence="2">
    <location>
        <begin position="6"/>
        <end position="27"/>
    </location>
</feature>
<keyword evidence="2" id="KW-0812">Transmembrane</keyword>
<gene>
    <name evidence="3" type="ORF">EG799_12160</name>
</gene>
<evidence type="ECO:0000313" key="4">
    <source>
        <dbReference type="Proteomes" id="UP000275232"/>
    </source>
</evidence>
<dbReference type="Gene3D" id="1.10.150.20">
    <property type="entry name" value="5' to 3' exonuclease, C-terminal subdomain"/>
    <property type="match status" value="1"/>
</dbReference>
<evidence type="ECO:0000313" key="3">
    <source>
        <dbReference type="EMBL" id="RPF72293.1"/>
    </source>
</evidence>
<dbReference type="OrthoDB" id="9807941at2"/>
<keyword evidence="4" id="KW-1185">Reference proteome</keyword>
<proteinExistence type="predicted"/>
<evidence type="ECO:0000256" key="2">
    <source>
        <dbReference type="SAM" id="Phobius"/>
    </source>
</evidence>
<feature type="compositionally biased region" description="Basic and acidic residues" evidence="1">
    <location>
        <begin position="61"/>
        <end position="72"/>
    </location>
</feature>
<feature type="compositionally biased region" description="Basic and acidic residues" evidence="1">
    <location>
        <begin position="126"/>
        <end position="137"/>
    </location>
</feature>
<dbReference type="RefSeq" id="WP_123881613.1">
    <property type="nucleotide sequence ID" value="NZ_RPFZ01000001.1"/>
</dbReference>
<feature type="compositionally biased region" description="Pro residues" evidence="1">
    <location>
        <begin position="142"/>
        <end position="162"/>
    </location>
</feature>
<evidence type="ECO:0000256" key="1">
    <source>
        <dbReference type="SAM" id="MobiDB-lite"/>
    </source>
</evidence>
<organism evidence="3 4">
    <name type="scientific">Aurantiacibacter spongiae</name>
    <dbReference type="NCBI Taxonomy" id="2488860"/>
    <lineage>
        <taxon>Bacteria</taxon>
        <taxon>Pseudomonadati</taxon>
        <taxon>Pseudomonadota</taxon>
        <taxon>Alphaproteobacteria</taxon>
        <taxon>Sphingomonadales</taxon>
        <taxon>Erythrobacteraceae</taxon>
        <taxon>Aurantiacibacter</taxon>
    </lineage>
</organism>
<feature type="region of interest" description="Disordered" evidence="1">
    <location>
        <begin position="37"/>
        <end position="168"/>
    </location>
</feature>
<comment type="caution">
    <text evidence="3">The sequence shown here is derived from an EMBL/GenBank/DDBJ whole genome shotgun (WGS) entry which is preliminary data.</text>
</comment>
<feature type="compositionally biased region" description="Low complexity" evidence="1">
    <location>
        <begin position="99"/>
        <end position="115"/>
    </location>
</feature>
<reference evidence="3 4" key="1">
    <citation type="submission" date="2018-11" db="EMBL/GenBank/DDBJ databases">
        <title>Erythrobacter spongiae sp. nov., isolated from a marine sponge.</title>
        <authorList>
            <person name="Zhuang L."/>
            <person name="Luo L."/>
        </authorList>
    </citation>
    <scope>NUCLEOTIDE SEQUENCE [LARGE SCALE GENOMIC DNA]</scope>
    <source>
        <strain evidence="3 4">HN-E23</strain>
    </source>
</reference>
<dbReference type="EMBL" id="RPFZ01000001">
    <property type="protein sequence ID" value="RPF72293.1"/>
    <property type="molecule type" value="Genomic_DNA"/>
</dbReference>
<accession>A0A3N5CSZ6</accession>
<keyword evidence="2" id="KW-0472">Membrane</keyword>
<protein>
    <submittedName>
        <fullName evidence="3">Uncharacterized protein</fullName>
    </submittedName>
</protein>
<keyword evidence="2" id="KW-1133">Transmembrane helix</keyword>